<gene>
    <name evidence="1" type="ORF">SLS53_008077</name>
</gene>
<sequence>MATQMYRPVSQQNPRAYFSLVKGVADGNHGPEHLPRRPTNESIRSRSSHAGLWITPTGWDVSRLLDLSDTVRAALNEGKRPTTTALDDLTFVLSTMLSDEMEDAPQPRGSTASQKVDLSVVERARLDKLVADIAPKEEGAYVNPRRKSAAPELWPGLEIARALEESWRTRFKREYFVIDERRCDSLLAGPLRDVLFSSIVSGELEVQSQELAGLSEVEGVTHFTPGR</sequence>
<protein>
    <submittedName>
        <fullName evidence="1">Uncharacterized protein</fullName>
    </submittedName>
</protein>
<evidence type="ECO:0000313" key="2">
    <source>
        <dbReference type="Proteomes" id="UP001320245"/>
    </source>
</evidence>
<reference evidence="1 2" key="1">
    <citation type="journal article" date="2023" name="PLoS ONE">
        <title>Cytospora paraplurivora sp. nov. isolated from orchards with fruit tree decline syndrome in Ontario, Canada.</title>
        <authorList>
            <person name="Ilyukhin E."/>
            <person name="Nguyen H.D.T."/>
            <person name="Castle A.J."/>
            <person name="Ellouze W."/>
        </authorList>
    </citation>
    <scope>NUCLEOTIDE SEQUENCE [LARGE SCALE GENOMIC DNA]</scope>
    <source>
        <strain evidence="1 2">FDS-564</strain>
    </source>
</reference>
<dbReference type="EMBL" id="JAJSPL020000045">
    <property type="protein sequence ID" value="KAK7733925.1"/>
    <property type="molecule type" value="Genomic_DNA"/>
</dbReference>
<comment type="caution">
    <text evidence="1">The sequence shown here is derived from an EMBL/GenBank/DDBJ whole genome shotgun (WGS) entry which is preliminary data.</text>
</comment>
<keyword evidence="2" id="KW-1185">Reference proteome</keyword>
<organism evidence="1 2">
    <name type="scientific">Cytospora paraplurivora</name>
    <dbReference type="NCBI Taxonomy" id="2898453"/>
    <lineage>
        <taxon>Eukaryota</taxon>
        <taxon>Fungi</taxon>
        <taxon>Dikarya</taxon>
        <taxon>Ascomycota</taxon>
        <taxon>Pezizomycotina</taxon>
        <taxon>Sordariomycetes</taxon>
        <taxon>Sordariomycetidae</taxon>
        <taxon>Diaporthales</taxon>
        <taxon>Cytosporaceae</taxon>
        <taxon>Cytospora</taxon>
    </lineage>
</organism>
<evidence type="ECO:0000313" key="1">
    <source>
        <dbReference type="EMBL" id="KAK7733925.1"/>
    </source>
</evidence>
<dbReference type="AlphaFoldDB" id="A0AAN9TZV1"/>
<proteinExistence type="predicted"/>
<name>A0AAN9TZV1_9PEZI</name>
<accession>A0AAN9TZV1</accession>
<dbReference type="Proteomes" id="UP001320245">
    <property type="component" value="Unassembled WGS sequence"/>
</dbReference>